<evidence type="ECO:0000256" key="4">
    <source>
        <dbReference type="SAM" id="SignalP"/>
    </source>
</evidence>
<dbReference type="InterPro" id="IPR006598">
    <property type="entry name" value="CAP10"/>
</dbReference>
<comment type="caution">
    <text evidence="6">The sequence shown here is derived from an EMBL/GenBank/DDBJ whole genome shotgun (WGS) entry which is preliminary data.</text>
</comment>
<dbReference type="AlphaFoldDB" id="A0A8T9BZZ3"/>
<dbReference type="Pfam" id="PF05686">
    <property type="entry name" value="Glyco_transf_90"/>
    <property type="match status" value="1"/>
</dbReference>
<gene>
    <name evidence="6" type="primary">CXT1_0</name>
    <name evidence="6" type="ORF">LSUE1_G008831</name>
</gene>
<evidence type="ECO:0000313" key="7">
    <source>
        <dbReference type="Proteomes" id="UP000469558"/>
    </source>
</evidence>
<organism evidence="6 7">
    <name type="scientific">Lachnellula suecica</name>
    <dbReference type="NCBI Taxonomy" id="602035"/>
    <lineage>
        <taxon>Eukaryota</taxon>
        <taxon>Fungi</taxon>
        <taxon>Dikarya</taxon>
        <taxon>Ascomycota</taxon>
        <taxon>Pezizomycotina</taxon>
        <taxon>Leotiomycetes</taxon>
        <taxon>Helotiales</taxon>
        <taxon>Lachnaceae</taxon>
        <taxon>Lachnellula</taxon>
    </lineage>
</organism>
<keyword evidence="3" id="KW-1133">Transmembrane helix</keyword>
<feature type="chain" id="PRO_5035815749" evidence="4">
    <location>
        <begin position="24"/>
        <end position="843"/>
    </location>
</feature>
<feature type="transmembrane region" description="Helical" evidence="3">
    <location>
        <begin position="29"/>
        <end position="49"/>
    </location>
</feature>
<feature type="transmembrane region" description="Helical" evidence="3">
    <location>
        <begin position="269"/>
        <end position="288"/>
    </location>
</feature>
<keyword evidence="7" id="KW-1185">Reference proteome</keyword>
<evidence type="ECO:0000256" key="1">
    <source>
        <dbReference type="ARBA" id="ARBA00010118"/>
    </source>
</evidence>
<sequence length="843" mass="95141">MATYTTVAPFFILLSTLYLQTAPSPQEEIVTEVLSWALILICGVAYLHLSSNSDQSSRSTGLSSTNLNTVALWVALLCLSSSVREVNWSLAPLLIPLVFVTQRIEVTSLALPVYEDFKLRIYNANKKTSISLGLFACATILVLVKNNPLESINLQVCWLIAQAGLYVVLHHRASNLESAQLETEKPGDFQQLLQTATQIAPRVLALTGPIVLIWGRGFPFPSEVAITILLKSARWMTVLTLVSTSKISIVPLATAFAVLTNAIGQYTHGYQSFLVVLAALTTLYLITVATFQYPVARSIVLAFAIFPVRSFLISEESSLPISYFGSHRHPIYHLAQEARGRFQTMQNRQSKTLADAVAEYTRRYERLPPSGFDKWYEFAITNNVTFVDEYDYMTHSVDPFWQVTPATLRDYLKQAVEMNPGSSRLGVLKIEDHKASQNHGGFQHDQLVELLQPVLEFLPDMTMLLNALDEPRIIVPHDMLGLPETPTTSHTAELADTKHKTKELSFSNLSHQKAFNMMALSCPPDSPARSPIDSLDQSVAIPFISNITAAQDICQFPDWKANEHGMLSTPSSFIFTHQRVPVASTSKLSTFHDMLIPSSYYFQGDIVGYEDSWDPDWDEKEDKVYWRGSGSGGQWHDGSWRHGHRQRFVNFTNTPEQDIRLLNQTNPGAPWKLYNSVMNTVADLFKVNFSQFFQCEGNACSEQEQEFDVAAKDQLQDSYKYKILYNLDGNSFSGRYYRFLKSKSLVFMQNVFKEWHEDRLIPWVHYVPIGLGMEELPETARYLLQDAEGKEIAARIAKDSREWAERILRPVDLSAALLRSLLEYNRLFQDDRGVVGCCDGKTV</sequence>
<dbReference type="EMBL" id="QGMK01001177">
    <property type="protein sequence ID" value="TVY73129.1"/>
    <property type="molecule type" value="Genomic_DNA"/>
</dbReference>
<keyword evidence="4" id="KW-0732">Signal</keyword>
<keyword evidence="3" id="KW-0472">Membrane</keyword>
<dbReference type="PANTHER" id="PTHR12203:SF35">
    <property type="entry name" value="PROTEIN O-GLUCOSYLTRANSFERASE 1"/>
    <property type="match status" value="1"/>
</dbReference>
<reference evidence="6 7" key="1">
    <citation type="submission" date="2018-05" db="EMBL/GenBank/DDBJ databases">
        <title>Genome sequencing and assembly of the regulated plant pathogen Lachnellula willkommii and related sister species for the development of diagnostic species identification markers.</title>
        <authorList>
            <person name="Giroux E."/>
            <person name="Bilodeau G."/>
        </authorList>
    </citation>
    <scope>NUCLEOTIDE SEQUENCE [LARGE SCALE GENOMIC DNA]</scope>
    <source>
        <strain evidence="6 7">CBS 268.59</strain>
    </source>
</reference>
<proteinExistence type="inferred from homology"/>
<evidence type="ECO:0000313" key="6">
    <source>
        <dbReference type="EMBL" id="TVY73129.1"/>
    </source>
</evidence>
<keyword evidence="2" id="KW-0808">Transferase</keyword>
<dbReference type="SMART" id="SM00672">
    <property type="entry name" value="CAP10"/>
    <property type="match status" value="1"/>
</dbReference>
<feature type="signal peptide" evidence="4">
    <location>
        <begin position="1"/>
        <end position="23"/>
    </location>
</feature>
<evidence type="ECO:0000256" key="2">
    <source>
        <dbReference type="ARBA" id="ARBA00022679"/>
    </source>
</evidence>
<dbReference type="Proteomes" id="UP000469558">
    <property type="component" value="Unassembled WGS sequence"/>
</dbReference>
<accession>A0A8T9BZZ3</accession>
<dbReference type="PANTHER" id="PTHR12203">
    <property type="entry name" value="KDEL LYS-ASP-GLU-LEU CONTAINING - RELATED"/>
    <property type="match status" value="1"/>
</dbReference>
<evidence type="ECO:0000256" key="3">
    <source>
        <dbReference type="SAM" id="Phobius"/>
    </source>
</evidence>
<dbReference type="OrthoDB" id="202415at2759"/>
<comment type="similarity">
    <text evidence="1">Belongs to the glycosyltransferase 90 family.</text>
</comment>
<name>A0A8T9BZZ3_9HELO</name>
<dbReference type="GO" id="GO:0016740">
    <property type="term" value="F:transferase activity"/>
    <property type="evidence" value="ECO:0007669"/>
    <property type="project" value="UniProtKB-KW"/>
</dbReference>
<feature type="transmembrane region" description="Helical" evidence="3">
    <location>
        <begin position="238"/>
        <end position="263"/>
    </location>
</feature>
<evidence type="ECO:0000259" key="5">
    <source>
        <dbReference type="SMART" id="SM00672"/>
    </source>
</evidence>
<keyword evidence="3" id="KW-0812">Transmembrane</keyword>
<feature type="domain" description="Glycosyl transferase CAP10" evidence="5">
    <location>
        <begin position="551"/>
        <end position="825"/>
    </location>
</feature>
<dbReference type="InterPro" id="IPR051091">
    <property type="entry name" value="O-Glucosyltr/Glycosyltrsf_90"/>
</dbReference>
<protein>
    <submittedName>
        <fullName evidence="6">Beta-1,2-xylosyltransferase</fullName>
    </submittedName>
</protein>